<dbReference type="InterPro" id="IPR012338">
    <property type="entry name" value="Beta-lactam/transpept-like"/>
</dbReference>
<gene>
    <name evidence="2" type="ORF">IDF66_10810</name>
</gene>
<sequence>MSDVVGVHGHTEPRFDRVRDELAAQLAAGEEVGAAIAVDIDGDVVVDIWGGHRDAAQTLPWERDTIVNVWSTTKEITALSVLMLVERGLVDLHAPVATYWPEFAQNGKESIEVRHIMAHTSGVSGWEKPFTVADMYDWDTAIEHLARQAPWWEPGTASGYHAQDYGHLLGEIVRRVTGKHLKQFVADEIAGPLGADLQIGATPADDDRIAEIIPPPPLEIDVAALPTDSPMFKTFTGPVAEANAANTIPWRRADMGALNGHTNARALVRVMSAISRGGTVDGVNLLSDKTIDQILDEQARGVDLVLGVPLRWGIGYGLPEPATLSYIPDDRICFWGGWGGSMTVMFPRQKMTVSYVMNKMAPGIIGSDRSEAYARAILAAADE</sequence>
<dbReference type="EMBL" id="JACWMS010000002">
    <property type="protein sequence ID" value="MBD1320078.1"/>
    <property type="molecule type" value="Genomic_DNA"/>
</dbReference>
<comment type="caution">
    <text evidence="2">The sequence shown here is derived from an EMBL/GenBank/DDBJ whole genome shotgun (WGS) entry which is preliminary data.</text>
</comment>
<dbReference type="PANTHER" id="PTHR43319:SF3">
    <property type="entry name" value="BETA-LACTAMASE-RELATED DOMAIN-CONTAINING PROTEIN"/>
    <property type="match status" value="1"/>
</dbReference>
<accession>A0ABR7WB89</accession>
<keyword evidence="3" id="KW-1185">Reference proteome</keyword>
<dbReference type="Gene3D" id="3.40.710.10">
    <property type="entry name" value="DD-peptidase/beta-lactamase superfamily"/>
    <property type="match status" value="1"/>
</dbReference>
<feature type="domain" description="Beta-lactamase-related" evidence="1">
    <location>
        <begin position="22"/>
        <end position="362"/>
    </location>
</feature>
<dbReference type="Pfam" id="PF00144">
    <property type="entry name" value="Beta-lactamase"/>
    <property type="match status" value="1"/>
</dbReference>
<dbReference type="PANTHER" id="PTHR43319">
    <property type="entry name" value="BETA-LACTAMASE-RELATED"/>
    <property type="match status" value="1"/>
</dbReference>
<dbReference type="SUPFAM" id="SSF56601">
    <property type="entry name" value="beta-lactamase/transpeptidase-like"/>
    <property type="match status" value="1"/>
</dbReference>
<proteinExistence type="predicted"/>
<dbReference type="InterPro" id="IPR052907">
    <property type="entry name" value="Beta-lactamase/esterase"/>
</dbReference>
<organism evidence="2 3">
    <name type="scientific">Gordonia hankookensis</name>
    <dbReference type="NCBI Taxonomy" id="589403"/>
    <lineage>
        <taxon>Bacteria</taxon>
        <taxon>Bacillati</taxon>
        <taxon>Actinomycetota</taxon>
        <taxon>Actinomycetes</taxon>
        <taxon>Mycobacteriales</taxon>
        <taxon>Gordoniaceae</taxon>
        <taxon>Gordonia</taxon>
    </lineage>
</organism>
<dbReference type="Proteomes" id="UP000602395">
    <property type="component" value="Unassembled WGS sequence"/>
</dbReference>
<dbReference type="InterPro" id="IPR001466">
    <property type="entry name" value="Beta-lactam-related"/>
</dbReference>
<dbReference type="RefSeq" id="WP_190266828.1">
    <property type="nucleotide sequence ID" value="NZ_BAABAD010000004.1"/>
</dbReference>
<name>A0ABR7WB89_9ACTN</name>
<evidence type="ECO:0000313" key="2">
    <source>
        <dbReference type="EMBL" id="MBD1320078.1"/>
    </source>
</evidence>
<protein>
    <submittedName>
        <fullName evidence="2">Beta-lactamase family protein</fullName>
    </submittedName>
</protein>
<reference evidence="2 3" key="1">
    <citation type="submission" date="2020-09" db="EMBL/GenBank/DDBJ databases">
        <title>Novel species in genus Gordonia.</title>
        <authorList>
            <person name="Zhang G."/>
        </authorList>
    </citation>
    <scope>NUCLEOTIDE SEQUENCE [LARGE SCALE GENOMIC DNA]</scope>
    <source>
        <strain evidence="2 3">ON-33</strain>
    </source>
</reference>
<evidence type="ECO:0000259" key="1">
    <source>
        <dbReference type="Pfam" id="PF00144"/>
    </source>
</evidence>
<evidence type="ECO:0000313" key="3">
    <source>
        <dbReference type="Proteomes" id="UP000602395"/>
    </source>
</evidence>